<dbReference type="OrthoDB" id="853300at2"/>
<keyword evidence="1" id="KW-0812">Transmembrane</keyword>
<dbReference type="KEGG" id="rti:DC20_21735"/>
<keyword evidence="1" id="KW-1133">Transmembrane helix</keyword>
<dbReference type="Proteomes" id="UP000061382">
    <property type="component" value="Plasmid 1"/>
</dbReference>
<reference evidence="2 3" key="1">
    <citation type="submission" date="2015-08" db="EMBL/GenBank/DDBJ databases">
        <title>Complete genome sequence of Rufibacter tibetensis strain 1351t, a radiation-resistant bacterium from tibet plateau.</title>
        <authorList>
            <person name="Dai J."/>
        </authorList>
    </citation>
    <scope>NUCLEOTIDE SEQUENCE [LARGE SCALE GENOMIC DNA]</scope>
    <source>
        <strain evidence="2 3">1351</strain>
        <plasmid evidence="2 3">1</plasmid>
    </source>
</reference>
<organism evidence="2 3">
    <name type="scientific">Rufibacter tibetensis</name>
    <dbReference type="NCBI Taxonomy" id="512763"/>
    <lineage>
        <taxon>Bacteria</taxon>
        <taxon>Pseudomonadati</taxon>
        <taxon>Bacteroidota</taxon>
        <taxon>Cytophagia</taxon>
        <taxon>Cytophagales</taxon>
        <taxon>Hymenobacteraceae</taxon>
        <taxon>Rufibacter</taxon>
    </lineage>
</organism>
<dbReference type="PATRIC" id="fig|512763.3.peg.4780"/>
<feature type="transmembrane region" description="Helical" evidence="1">
    <location>
        <begin position="130"/>
        <end position="150"/>
    </location>
</feature>
<feature type="transmembrane region" description="Helical" evidence="1">
    <location>
        <begin position="104"/>
        <end position="124"/>
    </location>
</feature>
<evidence type="ECO:0000313" key="3">
    <source>
        <dbReference type="Proteomes" id="UP000061382"/>
    </source>
</evidence>
<dbReference type="AlphaFoldDB" id="A0A0P0D3K3"/>
<protein>
    <submittedName>
        <fullName evidence="2">Uncharacterized protein</fullName>
    </submittedName>
</protein>
<dbReference type="RefSeq" id="WP_062546144.1">
    <property type="nucleotide sequence ID" value="NZ_CP012644.1"/>
</dbReference>
<geneLocation type="plasmid" evidence="2 3">
    <name>1</name>
</geneLocation>
<dbReference type="EMBL" id="CP012644">
    <property type="protein sequence ID" value="ALJ01678.1"/>
    <property type="molecule type" value="Genomic_DNA"/>
</dbReference>
<gene>
    <name evidence="2" type="ORF">DC20_21735</name>
</gene>
<keyword evidence="3" id="KW-1185">Reference proteome</keyword>
<proteinExistence type="predicted"/>
<keyword evidence="2" id="KW-0614">Plasmid</keyword>
<sequence>MKKLFSKYHSHYTFDLDKPKSLVVGYILQQKEKKRSFLDKLTSVPIDFSEVSFTGKDRIEIKVRQTTLKPFKANGIIRIELSTGLDRIGTRLQAEIIPYYKSNIYGTFFIILFLALFAFFGLLISTNRLAIMIPFSFSFIFLLIIHLKVVNSRSQLKENLEDLVHELKRKATANIV</sequence>
<name>A0A0P0D3K3_9BACT</name>
<evidence type="ECO:0000256" key="1">
    <source>
        <dbReference type="SAM" id="Phobius"/>
    </source>
</evidence>
<accession>A0A0P0D3K3</accession>
<evidence type="ECO:0000313" key="2">
    <source>
        <dbReference type="EMBL" id="ALJ01678.1"/>
    </source>
</evidence>
<keyword evidence="1" id="KW-0472">Membrane</keyword>